<dbReference type="RefSeq" id="WP_060778066.1">
    <property type="nucleotide sequence ID" value="NZ_CAJHLF010000014.1"/>
</dbReference>
<dbReference type="SMART" id="SM00487">
    <property type="entry name" value="DEXDc"/>
    <property type="match status" value="1"/>
</dbReference>
<evidence type="ECO:0000256" key="4">
    <source>
        <dbReference type="ARBA" id="ARBA00022840"/>
    </source>
</evidence>
<dbReference type="Pfam" id="PF16124">
    <property type="entry name" value="RecQ_Zn_bind"/>
    <property type="match status" value="1"/>
</dbReference>
<sequence>MLEDLLATHFGYQSFRPGQKEILLHLQKRENVIGILPTAGGKSLIYQIYQYLNPGPILLISPLLALMEDQVSQLQALGFKASVAITSQLSKQEKNWLLNHLHDFQFIIMSPEMLSQPAVLRRLKQIAIKLMVIDEAHCISQWGYDFRLEYSALKQFRQALNHPLTLALSGSASQNTVTEIAQHLFDERESYQQVQCSLDRPNLFYGQLKLNEKDKFHHLNSLLETLPKPGIIYVHNKMELEELYQDLKASGQLKLASYHADKTSEERLQVQEQFQKGYLDAILATSAFGMGINQANVRFVIHYHAPQSLADYLQESGRCGRDGQEALVLLYSNPQEISRLNYFKEQIDAQASPFYHGLNQAYQRADFLQSQTFLAFEEQIQNLITYFYYNYSPKDKEQIQRDFQSYQRIKKNEIEQMVQYLNLNSCYRRYLLSHFSKERISTNGFCCSHCQADFEDTATFKEYLTLAPKRLVNPKEKVLKDWRARLNVLFPS</sequence>
<dbReference type="GeneID" id="35767289"/>
<dbReference type="InterPro" id="IPR032284">
    <property type="entry name" value="RecQ_Zn-bd"/>
</dbReference>
<dbReference type="OrthoDB" id="9763310at2"/>
<dbReference type="GO" id="GO:0006281">
    <property type="term" value="P:DNA repair"/>
    <property type="evidence" value="ECO:0007669"/>
    <property type="project" value="TreeGrafter"/>
</dbReference>
<dbReference type="GO" id="GO:0005737">
    <property type="term" value="C:cytoplasm"/>
    <property type="evidence" value="ECO:0007669"/>
    <property type="project" value="TreeGrafter"/>
</dbReference>
<reference evidence="9" key="2">
    <citation type="submission" date="2022-09" db="EMBL/GenBank/DDBJ databases">
        <title>Aerococcus urinae taxonomy study.</title>
        <authorList>
            <person name="Christensen J."/>
            <person name="Senneby E."/>
        </authorList>
    </citation>
    <scope>NUCLEOTIDE SEQUENCE</scope>
    <source>
        <strain evidence="9">NLD-066-U95</strain>
    </source>
</reference>
<dbReference type="InterPro" id="IPR027417">
    <property type="entry name" value="P-loop_NTPase"/>
</dbReference>
<evidence type="ECO:0000259" key="8">
    <source>
        <dbReference type="PROSITE" id="PS51194"/>
    </source>
</evidence>
<gene>
    <name evidence="10" type="ORF">I6G68_06815</name>
    <name evidence="9" type="ORF">ODY43_08730</name>
</gene>
<feature type="domain" description="Helicase ATP-binding" evidence="7">
    <location>
        <begin position="23"/>
        <end position="190"/>
    </location>
</feature>
<dbReference type="GO" id="GO:0043138">
    <property type="term" value="F:3'-5' DNA helicase activity"/>
    <property type="evidence" value="ECO:0007669"/>
    <property type="project" value="TreeGrafter"/>
</dbReference>
<evidence type="ECO:0000313" key="12">
    <source>
        <dbReference type="Proteomes" id="UP001069145"/>
    </source>
</evidence>
<evidence type="ECO:0000256" key="1">
    <source>
        <dbReference type="ARBA" id="ARBA00022741"/>
    </source>
</evidence>
<dbReference type="PANTHER" id="PTHR13710">
    <property type="entry name" value="DNA HELICASE RECQ FAMILY MEMBER"/>
    <property type="match status" value="1"/>
</dbReference>
<keyword evidence="2 9" id="KW-0378">Hydrolase</keyword>
<evidence type="ECO:0000256" key="3">
    <source>
        <dbReference type="ARBA" id="ARBA00022806"/>
    </source>
</evidence>
<dbReference type="Proteomes" id="UP001069145">
    <property type="component" value="Unassembled WGS sequence"/>
</dbReference>
<dbReference type="SMART" id="SM00490">
    <property type="entry name" value="HELICc"/>
    <property type="match status" value="1"/>
</dbReference>
<keyword evidence="4" id="KW-0067">ATP-binding</keyword>
<dbReference type="GO" id="GO:0009378">
    <property type="term" value="F:four-way junction helicase activity"/>
    <property type="evidence" value="ECO:0007669"/>
    <property type="project" value="TreeGrafter"/>
</dbReference>
<dbReference type="InterPro" id="IPR011545">
    <property type="entry name" value="DEAD/DEAH_box_helicase_dom"/>
</dbReference>
<dbReference type="GO" id="GO:0016787">
    <property type="term" value="F:hydrolase activity"/>
    <property type="evidence" value="ECO:0007669"/>
    <property type="project" value="UniProtKB-KW"/>
</dbReference>
<dbReference type="GO" id="GO:0005524">
    <property type="term" value="F:ATP binding"/>
    <property type="evidence" value="ECO:0007669"/>
    <property type="project" value="UniProtKB-KW"/>
</dbReference>
<dbReference type="GO" id="GO:0003676">
    <property type="term" value="F:nucleic acid binding"/>
    <property type="evidence" value="ECO:0007669"/>
    <property type="project" value="InterPro"/>
</dbReference>
<dbReference type="GO" id="GO:0043590">
    <property type="term" value="C:bacterial nucleoid"/>
    <property type="evidence" value="ECO:0007669"/>
    <property type="project" value="TreeGrafter"/>
</dbReference>
<feature type="domain" description="Helicase C-terminal" evidence="8">
    <location>
        <begin position="218"/>
        <end position="362"/>
    </location>
</feature>
<dbReference type="PROSITE" id="PS51194">
    <property type="entry name" value="HELICASE_CTER"/>
    <property type="match status" value="1"/>
</dbReference>
<dbReference type="EMBL" id="CP065662">
    <property type="protein sequence ID" value="QPS01074.1"/>
    <property type="molecule type" value="Genomic_DNA"/>
</dbReference>
<keyword evidence="3 10" id="KW-0347">Helicase</keyword>
<accession>A0A0X8FE00</accession>
<dbReference type="InterPro" id="IPR004589">
    <property type="entry name" value="DNA_helicase_ATP-dep_RecQ"/>
</dbReference>
<dbReference type="GO" id="GO:0006310">
    <property type="term" value="P:DNA recombination"/>
    <property type="evidence" value="ECO:0007669"/>
    <property type="project" value="InterPro"/>
</dbReference>
<dbReference type="PROSITE" id="PS51192">
    <property type="entry name" value="HELICASE_ATP_BIND_1"/>
    <property type="match status" value="1"/>
</dbReference>
<dbReference type="PANTHER" id="PTHR13710:SF84">
    <property type="entry name" value="ATP-DEPENDENT DNA HELICASE RECS-RELATED"/>
    <property type="match status" value="1"/>
</dbReference>
<evidence type="ECO:0000313" key="9">
    <source>
        <dbReference type="EMBL" id="MCY3054063.1"/>
    </source>
</evidence>
<dbReference type="EMBL" id="JAOTML010000012">
    <property type="protein sequence ID" value="MCY3054063.1"/>
    <property type="molecule type" value="Genomic_DNA"/>
</dbReference>
<dbReference type="NCBIfam" id="TIGR00614">
    <property type="entry name" value="recQ_fam"/>
    <property type="match status" value="1"/>
</dbReference>
<reference evidence="10 11" key="1">
    <citation type="submission" date="2020-12" db="EMBL/GenBank/DDBJ databases">
        <title>FDA dAtabase for Regulatory Grade micrObial Sequences (FDA-ARGOS): Supporting development and validation of Infectious Disease Dx tests.</title>
        <authorList>
            <person name="Sproer C."/>
            <person name="Gronow S."/>
            <person name="Severitt S."/>
            <person name="Schroder I."/>
            <person name="Tallon L."/>
            <person name="Sadzewicz L."/>
            <person name="Zhao X."/>
            <person name="Boylan J."/>
            <person name="Ott S."/>
            <person name="Bowen H."/>
            <person name="Vavikolanu K."/>
            <person name="Mehta A."/>
            <person name="Aluvathingal J."/>
            <person name="Nadendla S."/>
            <person name="Lowell S."/>
            <person name="Myers T."/>
            <person name="Yan Y."/>
            <person name="Sichtig H."/>
        </authorList>
    </citation>
    <scope>NUCLEOTIDE SEQUENCE [LARGE SCALE GENOMIC DNA]</scope>
    <source>
        <strain evidence="10 11">FDAARGOS_911</strain>
    </source>
</reference>
<dbReference type="Pfam" id="PF00270">
    <property type="entry name" value="DEAD"/>
    <property type="match status" value="1"/>
</dbReference>
<keyword evidence="12" id="KW-1185">Reference proteome</keyword>
<organism evidence="10 11">
    <name type="scientific">Aerococcus urinae</name>
    <dbReference type="NCBI Taxonomy" id="1376"/>
    <lineage>
        <taxon>Bacteria</taxon>
        <taxon>Bacillati</taxon>
        <taxon>Bacillota</taxon>
        <taxon>Bacilli</taxon>
        <taxon>Lactobacillales</taxon>
        <taxon>Aerococcaceae</taxon>
        <taxon>Aerococcus</taxon>
    </lineage>
</organism>
<dbReference type="AlphaFoldDB" id="A0A0X8FE00"/>
<dbReference type="Proteomes" id="UP000594771">
    <property type="component" value="Chromosome"/>
</dbReference>
<dbReference type="Pfam" id="PF00271">
    <property type="entry name" value="Helicase_C"/>
    <property type="match status" value="1"/>
</dbReference>
<dbReference type="Gene3D" id="3.40.50.300">
    <property type="entry name" value="P-loop containing nucleotide triphosphate hydrolases"/>
    <property type="match status" value="2"/>
</dbReference>
<evidence type="ECO:0000313" key="10">
    <source>
        <dbReference type="EMBL" id="QPS01074.1"/>
    </source>
</evidence>
<dbReference type="InterPro" id="IPR014001">
    <property type="entry name" value="Helicase_ATP-bd"/>
</dbReference>
<evidence type="ECO:0000313" key="11">
    <source>
        <dbReference type="Proteomes" id="UP000594771"/>
    </source>
</evidence>
<dbReference type="CDD" id="cd17920">
    <property type="entry name" value="DEXHc_RecQ"/>
    <property type="match status" value="1"/>
</dbReference>
<evidence type="ECO:0000256" key="6">
    <source>
        <dbReference type="ARBA" id="ARBA00044550"/>
    </source>
</evidence>
<evidence type="ECO:0000259" key="7">
    <source>
        <dbReference type="PROSITE" id="PS51192"/>
    </source>
</evidence>
<evidence type="ECO:0000256" key="5">
    <source>
        <dbReference type="ARBA" id="ARBA00044535"/>
    </source>
</evidence>
<keyword evidence="1" id="KW-0547">Nucleotide-binding</keyword>
<dbReference type="SUPFAM" id="SSF52540">
    <property type="entry name" value="P-loop containing nucleoside triphosphate hydrolases"/>
    <property type="match status" value="1"/>
</dbReference>
<protein>
    <recommendedName>
        <fullName evidence="5">ATP-dependent DNA helicase RecQ</fullName>
    </recommendedName>
    <alternativeName>
        <fullName evidence="6">DNA 3'-5' helicase RecQ</fullName>
    </alternativeName>
</protein>
<dbReference type="GO" id="GO:0030894">
    <property type="term" value="C:replisome"/>
    <property type="evidence" value="ECO:0007669"/>
    <property type="project" value="TreeGrafter"/>
</dbReference>
<evidence type="ECO:0000256" key="2">
    <source>
        <dbReference type="ARBA" id="ARBA00022801"/>
    </source>
</evidence>
<dbReference type="KEGG" id="aun:AWM73_03230"/>
<name>A0A0X8FE00_9LACT</name>
<proteinExistence type="predicted"/>
<dbReference type="InterPro" id="IPR001650">
    <property type="entry name" value="Helicase_C-like"/>
</dbReference>